<feature type="transmembrane region" description="Helical" evidence="8">
    <location>
        <begin position="487"/>
        <end position="506"/>
    </location>
</feature>
<evidence type="ECO:0000256" key="8">
    <source>
        <dbReference type="SAM" id="Phobius"/>
    </source>
</evidence>
<feature type="transmembrane region" description="Helical" evidence="8">
    <location>
        <begin position="444"/>
        <end position="467"/>
    </location>
</feature>
<keyword evidence="7 9" id="KW-0012">Acyltransferase</keyword>
<comment type="similarity">
    <text evidence="2 7">Belongs to the membrane-bound acyltransferase family.</text>
</comment>
<comment type="caution">
    <text evidence="9">The sequence shown here is derived from an EMBL/GenBank/DDBJ whole genome shotgun (WGS) entry which is preliminary data.</text>
</comment>
<dbReference type="PANTHER" id="PTHR13285:SF18">
    <property type="entry name" value="PROTEIN-CYSTEINE N-PALMITOYLTRANSFERASE RASP"/>
    <property type="match status" value="1"/>
</dbReference>
<comment type="subcellular location">
    <subcellularLocation>
        <location evidence="1">Cell membrane</location>
        <topology evidence="1">Multi-pass membrane protein</topology>
    </subcellularLocation>
</comment>
<dbReference type="AlphaFoldDB" id="A0A4R3T8V2"/>
<dbReference type="Proteomes" id="UP000295773">
    <property type="component" value="Unassembled WGS sequence"/>
</dbReference>
<dbReference type="InterPro" id="IPR004299">
    <property type="entry name" value="MBOAT_fam"/>
</dbReference>
<evidence type="ECO:0000256" key="6">
    <source>
        <dbReference type="ARBA" id="ARBA00023136"/>
    </source>
</evidence>
<dbReference type="InterPro" id="IPR028362">
    <property type="entry name" value="AlgI"/>
</dbReference>
<dbReference type="Pfam" id="PF03062">
    <property type="entry name" value="MBOAT"/>
    <property type="match status" value="1"/>
</dbReference>
<organism evidence="9 10">
    <name type="scientific">Longicatena caecimuris</name>
    <dbReference type="NCBI Taxonomy" id="1796635"/>
    <lineage>
        <taxon>Bacteria</taxon>
        <taxon>Bacillati</taxon>
        <taxon>Bacillota</taxon>
        <taxon>Erysipelotrichia</taxon>
        <taxon>Erysipelotrichales</taxon>
        <taxon>Erysipelotrichaceae</taxon>
        <taxon>Longicatena</taxon>
    </lineage>
</organism>
<evidence type="ECO:0000313" key="10">
    <source>
        <dbReference type="Proteomes" id="UP000295773"/>
    </source>
</evidence>
<dbReference type="InterPro" id="IPR051085">
    <property type="entry name" value="MB_O-acyltransferase"/>
</dbReference>
<dbReference type="EMBL" id="SMBP01000018">
    <property type="protein sequence ID" value="TCU57584.1"/>
    <property type="molecule type" value="Genomic_DNA"/>
</dbReference>
<sequence length="520" mass="59772">MSLISLPFMLLVTASCVLYYLAPKQWRWCILLLANVIFYVAASQALIIFLIGSILSVYIGGLAINKQIKLQKATIKSLEKDQKKAYKAMMKKRKQLILIVVLAINIGILCYLKYYGFFAGNLNAINALLHVNVNIAVKKFVLPLGISYYTLMAISYMVDVYRGKYEASPQLGKVALYLSFFPQMTEGPISRFDQLADQLYAGNEFDIIKFKSGLYLILWGLFKKLVIADRAALYVNPVFSGMHGGFTAFLAVALYTLQIYAEFSGAMDIVRGIGYLFGVHMEKNFEQPFFSKSIAEFWRRWHRTLGTWLKDYVFYSISLSKMNMNLNRSVKKHMKGNFGRFILSAFPLFFVWFFNGFWHGASWKYIVYGLYYYLIMMMGLLLAPVFTKIKDTWHLHEQRKGYRLFCILRTVLIVFGGMLIFRAHSLDDALQMLLRIFTMQETDILAHGLTLVDFGILIWGLVLMFIIAGLKERRVNLFALFDQKSLLLRYGIILIIGVSIIVFGIYGHGYQASDFIYGEF</sequence>
<dbReference type="PIRSF" id="PIRSF016636">
    <property type="entry name" value="AlgI_DltB"/>
    <property type="match status" value="1"/>
</dbReference>
<dbReference type="GO" id="GO:0042121">
    <property type="term" value="P:alginic acid biosynthetic process"/>
    <property type="evidence" value="ECO:0007669"/>
    <property type="project" value="InterPro"/>
</dbReference>
<feature type="transmembrane region" description="Helical" evidence="8">
    <location>
        <begin position="338"/>
        <end position="358"/>
    </location>
</feature>
<keyword evidence="5 8" id="KW-1133">Transmembrane helix</keyword>
<accession>A0A4R3T8V2</accession>
<feature type="transmembrane region" description="Helical" evidence="8">
    <location>
        <begin position="241"/>
        <end position="261"/>
    </location>
</feature>
<dbReference type="InterPro" id="IPR024194">
    <property type="entry name" value="Ac/AlaTfrase_AlgI/DltB"/>
</dbReference>
<keyword evidence="3 7" id="KW-1003">Cell membrane</keyword>
<evidence type="ECO:0000256" key="4">
    <source>
        <dbReference type="ARBA" id="ARBA00022692"/>
    </source>
</evidence>
<evidence type="ECO:0000256" key="5">
    <source>
        <dbReference type="ARBA" id="ARBA00022989"/>
    </source>
</evidence>
<dbReference type="GeneID" id="73794831"/>
<evidence type="ECO:0000256" key="3">
    <source>
        <dbReference type="ARBA" id="ARBA00022475"/>
    </source>
</evidence>
<dbReference type="GO" id="GO:0016746">
    <property type="term" value="F:acyltransferase activity"/>
    <property type="evidence" value="ECO:0007669"/>
    <property type="project" value="UniProtKB-KW"/>
</dbReference>
<name>A0A4R3T8V2_9FIRM</name>
<feature type="transmembrane region" description="Helical" evidence="8">
    <location>
        <begin position="214"/>
        <end position="235"/>
    </location>
</feature>
<evidence type="ECO:0000313" key="9">
    <source>
        <dbReference type="EMBL" id="TCU57584.1"/>
    </source>
</evidence>
<gene>
    <name evidence="9" type="ORF">EDD61_11827</name>
</gene>
<proteinExistence type="inferred from homology"/>
<feature type="transmembrane region" description="Helical" evidence="8">
    <location>
        <begin position="370"/>
        <end position="389"/>
    </location>
</feature>
<evidence type="ECO:0000256" key="7">
    <source>
        <dbReference type="PIRNR" id="PIRNR016636"/>
    </source>
</evidence>
<evidence type="ECO:0000256" key="2">
    <source>
        <dbReference type="ARBA" id="ARBA00010323"/>
    </source>
</evidence>
<dbReference type="GO" id="GO:0005886">
    <property type="term" value="C:plasma membrane"/>
    <property type="evidence" value="ECO:0007669"/>
    <property type="project" value="UniProtKB-SubCell"/>
</dbReference>
<reference evidence="9 10" key="1">
    <citation type="submission" date="2019-03" db="EMBL/GenBank/DDBJ databases">
        <title>Genomic Encyclopedia of Type Strains, Phase IV (KMG-IV): sequencing the most valuable type-strain genomes for metagenomic binning, comparative biology and taxonomic classification.</title>
        <authorList>
            <person name="Goeker M."/>
        </authorList>
    </citation>
    <scope>NUCLEOTIDE SEQUENCE [LARGE SCALE GENOMIC DNA]</scope>
    <source>
        <strain evidence="9 10">DSM 29481</strain>
    </source>
</reference>
<protein>
    <submittedName>
        <fullName evidence="9">D-alanyl-lipoteichoic acid acyltransferase DltB (MBOAT superfamily)</fullName>
    </submittedName>
</protein>
<dbReference type="PIRSF" id="PIRSF500217">
    <property type="entry name" value="AlgI"/>
    <property type="match status" value="1"/>
</dbReference>
<dbReference type="RefSeq" id="WP_008689810.1">
    <property type="nucleotide sequence ID" value="NZ_AP024510.1"/>
</dbReference>
<feature type="transmembrane region" description="Helical" evidence="8">
    <location>
        <begin position="30"/>
        <end position="59"/>
    </location>
</feature>
<keyword evidence="6 7" id="KW-0472">Membrane</keyword>
<feature type="transmembrane region" description="Helical" evidence="8">
    <location>
        <begin position="96"/>
        <end position="120"/>
    </location>
</feature>
<keyword evidence="10" id="KW-1185">Reference proteome</keyword>
<feature type="transmembrane region" description="Helical" evidence="8">
    <location>
        <begin position="140"/>
        <end position="158"/>
    </location>
</feature>
<evidence type="ECO:0000256" key="1">
    <source>
        <dbReference type="ARBA" id="ARBA00004651"/>
    </source>
</evidence>
<feature type="transmembrane region" description="Helical" evidence="8">
    <location>
        <begin position="401"/>
        <end position="424"/>
    </location>
</feature>
<dbReference type="PANTHER" id="PTHR13285">
    <property type="entry name" value="ACYLTRANSFERASE"/>
    <property type="match status" value="1"/>
</dbReference>
<keyword evidence="7 9" id="KW-0808">Transferase</keyword>
<keyword evidence="4 8" id="KW-0812">Transmembrane</keyword>